<keyword evidence="2" id="KW-1185">Reference proteome</keyword>
<accession>A0ABQ9TH41</accession>
<evidence type="ECO:0000313" key="2">
    <source>
        <dbReference type="Proteomes" id="UP001266305"/>
    </source>
</evidence>
<dbReference type="Proteomes" id="UP001266305">
    <property type="component" value="Unassembled WGS sequence"/>
</dbReference>
<name>A0ABQ9TH41_SAGOE</name>
<proteinExistence type="predicted"/>
<feature type="non-terminal residue" evidence="1">
    <location>
        <position position="1"/>
    </location>
</feature>
<feature type="non-terminal residue" evidence="1">
    <location>
        <position position="53"/>
    </location>
</feature>
<sequence length="53" mass="5891">GTTLHRENTRARRGRALLKVTREEIGAHYRCRLPLPDTGDSLLRICGATSETA</sequence>
<comment type="caution">
    <text evidence="1">The sequence shown here is derived from an EMBL/GenBank/DDBJ whole genome shotgun (WGS) entry which is preliminary data.</text>
</comment>
<organism evidence="1 2">
    <name type="scientific">Saguinus oedipus</name>
    <name type="common">Cotton-top tamarin</name>
    <name type="synonym">Oedipomidas oedipus</name>
    <dbReference type="NCBI Taxonomy" id="9490"/>
    <lineage>
        <taxon>Eukaryota</taxon>
        <taxon>Metazoa</taxon>
        <taxon>Chordata</taxon>
        <taxon>Craniata</taxon>
        <taxon>Vertebrata</taxon>
        <taxon>Euteleostomi</taxon>
        <taxon>Mammalia</taxon>
        <taxon>Eutheria</taxon>
        <taxon>Euarchontoglires</taxon>
        <taxon>Primates</taxon>
        <taxon>Haplorrhini</taxon>
        <taxon>Platyrrhini</taxon>
        <taxon>Cebidae</taxon>
        <taxon>Callitrichinae</taxon>
        <taxon>Saguinus</taxon>
    </lineage>
</organism>
<evidence type="ECO:0000313" key="1">
    <source>
        <dbReference type="EMBL" id="KAK2084046.1"/>
    </source>
</evidence>
<gene>
    <name evidence="1" type="ORF">P7K49_039282</name>
</gene>
<protein>
    <submittedName>
        <fullName evidence="1">Uncharacterized protein</fullName>
    </submittedName>
</protein>
<reference evidence="1 2" key="1">
    <citation type="submission" date="2023-05" db="EMBL/GenBank/DDBJ databases">
        <title>B98-5 Cell Line De Novo Hybrid Assembly: An Optical Mapping Approach.</title>
        <authorList>
            <person name="Kananen K."/>
            <person name="Auerbach J.A."/>
            <person name="Kautto E."/>
            <person name="Blachly J.S."/>
        </authorList>
    </citation>
    <scope>NUCLEOTIDE SEQUENCE [LARGE SCALE GENOMIC DNA]</scope>
    <source>
        <strain evidence="1">B95-8</strain>
        <tissue evidence="1">Cell line</tissue>
    </source>
</reference>
<dbReference type="EMBL" id="JASSZA010000023">
    <property type="protein sequence ID" value="KAK2084046.1"/>
    <property type="molecule type" value="Genomic_DNA"/>
</dbReference>